<dbReference type="InterPro" id="IPR009000">
    <property type="entry name" value="Transl_B-barrel_sf"/>
</dbReference>
<evidence type="ECO:0000256" key="1">
    <source>
        <dbReference type="ARBA" id="ARBA00007733"/>
    </source>
</evidence>
<dbReference type="InterPro" id="IPR000178">
    <property type="entry name" value="TF_IF2_bacterial-like"/>
</dbReference>
<dbReference type="Pfam" id="PF11987">
    <property type="entry name" value="IF-2"/>
    <property type="match status" value="1"/>
</dbReference>
<gene>
    <name evidence="10" type="primary">infB</name>
</gene>
<dbReference type="Gene3D" id="2.40.30.10">
    <property type="entry name" value="Translation factors"/>
    <property type="match status" value="2"/>
</dbReference>
<evidence type="ECO:0000313" key="10">
    <source>
        <dbReference type="EMBL" id="ARW61876.1"/>
    </source>
</evidence>
<keyword evidence="10" id="KW-0934">Plastid</keyword>
<dbReference type="InterPro" id="IPR027417">
    <property type="entry name" value="P-loop_NTPase"/>
</dbReference>
<dbReference type="InterPro" id="IPR005225">
    <property type="entry name" value="Small_GTP-bd"/>
</dbReference>
<sequence>MFYKSYCLLQPQLEFFDVLNSYINLSYYDDILLLKNPKLLSIIGSRSLLSKSNINTSLKESVSSVTNSSSKFERKHKVSSYEQDSMKPKKSKVKLMKSKRKTSDDIEDVKLFVNRSDDVFSQDLLNRSNKKLPKVNAKNKKKYKLKVDASQSDNRLQDFSQSKQDVNFTQSDKSIVLNKPLSLQDLSLQLCVHEADIITYLFLNKNISATMNQVLDVSIVRCIAEHYGFSLIELSSVQKVDNHQQQYISRSSITIKRSPIITILGHVDHGKTTLLDAILKTNLVSKEYGGITQAISGYEVVWNYNLQQMKLIFLDTPGHESFSQMRLRGAKVTDIVLLVIALDDGLKPQTIEAINYIKDMNLSCIVVITKSDKLLNNISKIKQDLANYNILCEEWGGEVPFVEVSAINGKNINLLLSRICTLSTTQNFFANPQDLATGTILESYLDKKQGSIANVLIQNGTLKLGDIIASGNLYGKVKSINNMSNIKIKFSGPSSIVQVLGFTNMPQAGLSFCVFHDEKSAKEYCGRHSNVKQLDIALKSLNTRITLDASLDIKQVKLILKANTQGSLEAILDLLSNISQSKVQINIISASFGSISNTDVELAVATGSFILAFNVNILSQINSLLKKYKINFKLFYVIYDLFEYVKSMMLSLIEPAYDKVLVGNAVVQTVFNMNKGYVAGCIVNEGKINKKSYIHVYRHKSIVYEGLILSLKRIKSDVEEVVAINECGLMSDFDSWQDLDVIQAYELVAKEKTL</sequence>
<proteinExistence type="inferred from homology"/>
<dbReference type="GeneID" id="33354988"/>
<feature type="domain" description="Tr-type G" evidence="9">
    <location>
        <begin position="256"/>
        <end position="427"/>
    </location>
</feature>
<dbReference type="NCBIfam" id="TIGR00487">
    <property type="entry name" value="IF-2"/>
    <property type="match status" value="1"/>
</dbReference>
<evidence type="ECO:0000256" key="8">
    <source>
        <dbReference type="SAM" id="MobiDB-lite"/>
    </source>
</evidence>
<dbReference type="GO" id="GO:0003743">
    <property type="term" value="F:translation initiation factor activity"/>
    <property type="evidence" value="ECO:0007669"/>
    <property type="project" value="UniProtKB-KW"/>
</dbReference>
<comment type="function">
    <text evidence="6">One of the essential components for the initiation of protein synthesis. Protects formylmethionyl-tRNA from spontaneous hydrolysis and promotes its binding to the 30S ribosomal subunits. Also involved in the hydrolysis of GTP during the formation of the 70S ribosomal complex.</text>
</comment>
<keyword evidence="10" id="KW-0150">Chloroplast</keyword>
<dbReference type="InterPro" id="IPR053905">
    <property type="entry name" value="EF-G-like_DII"/>
</dbReference>
<dbReference type="Pfam" id="PF22042">
    <property type="entry name" value="EF-G_D2"/>
    <property type="match status" value="1"/>
</dbReference>
<dbReference type="SUPFAM" id="SSF50447">
    <property type="entry name" value="Translation proteins"/>
    <property type="match status" value="1"/>
</dbReference>
<evidence type="ECO:0000256" key="6">
    <source>
        <dbReference type="ARBA" id="ARBA00025162"/>
    </source>
</evidence>
<organism evidence="10">
    <name type="scientific">Symphyocladiella dendroidea</name>
    <dbReference type="NCBI Taxonomy" id="2506487"/>
    <lineage>
        <taxon>Eukaryota</taxon>
        <taxon>Rhodophyta</taxon>
        <taxon>Florideophyceae</taxon>
        <taxon>Rhodymeniophycidae</taxon>
        <taxon>Ceramiales</taxon>
        <taxon>Rhodomelaceae</taxon>
        <taxon>Pterosiphonieae</taxon>
        <taxon>Symphyocladiella</taxon>
    </lineage>
</organism>
<geneLocation type="chloroplast" evidence="10"/>
<protein>
    <recommendedName>
        <fullName evidence="7">Translation initiation factor IF-2, chloroplastic</fullName>
    </recommendedName>
</protein>
<dbReference type="GO" id="GO:0005525">
    <property type="term" value="F:GTP binding"/>
    <property type="evidence" value="ECO:0007669"/>
    <property type="project" value="UniProtKB-KW"/>
</dbReference>
<dbReference type="FunFam" id="3.40.50.300:FF:000019">
    <property type="entry name" value="Translation initiation factor IF-2"/>
    <property type="match status" value="1"/>
</dbReference>
<evidence type="ECO:0000256" key="3">
    <source>
        <dbReference type="ARBA" id="ARBA00022741"/>
    </source>
</evidence>
<keyword evidence="2 10" id="KW-0396">Initiation factor</keyword>
<accession>A0A1Z1M784</accession>
<dbReference type="CDD" id="cd01887">
    <property type="entry name" value="IF2_eIF5B"/>
    <property type="match status" value="1"/>
</dbReference>
<dbReference type="InterPro" id="IPR023115">
    <property type="entry name" value="TIF_IF2_dom3"/>
</dbReference>
<dbReference type="PANTHER" id="PTHR43381:SF5">
    <property type="entry name" value="TR-TYPE G DOMAIN-CONTAINING PROTEIN"/>
    <property type="match status" value="1"/>
</dbReference>
<dbReference type="GO" id="GO:0005737">
    <property type="term" value="C:cytoplasm"/>
    <property type="evidence" value="ECO:0007669"/>
    <property type="project" value="TreeGrafter"/>
</dbReference>
<reference evidence="10" key="1">
    <citation type="journal article" date="2017" name="J. Phycol.">
        <title>Analysis of chloroplast genomes and a supermatrix inform reclassification of the Rhodomelaceae (Rhodophyta).</title>
        <authorList>
            <person name="Diaz-Tapia P."/>
            <person name="Maggs C.A."/>
            <person name="West J.A."/>
            <person name="Verbruggen H."/>
        </authorList>
    </citation>
    <scope>NUCLEOTIDE SEQUENCE</scope>
    <source>
        <strain evidence="10">JW3780</strain>
    </source>
</reference>
<name>A0A1Z1M784_9FLOR</name>
<dbReference type="SUPFAM" id="SSF52156">
    <property type="entry name" value="Initiation factor IF2/eIF5b, domain 3"/>
    <property type="match status" value="1"/>
</dbReference>
<dbReference type="PANTHER" id="PTHR43381">
    <property type="entry name" value="TRANSLATION INITIATION FACTOR IF-2-RELATED"/>
    <property type="match status" value="1"/>
</dbReference>
<feature type="compositionally biased region" description="Basic residues" evidence="8">
    <location>
        <begin position="88"/>
        <end position="98"/>
    </location>
</feature>
<comment type="similarity">
    <text evidence="1">Belongs to the TRAFAC class translation factor GTPase superfamily. Classic translation factor GTPase family. IF-2 subfamily.</text>
</comment>
<dbReference type="PROSITE" id="PS51722">
    <property type="entry name" value="G_TR_2"/>
    <property type="match status" value="1"/>
</dbReference>
<evidence type="ECO:0000259" key="9">
    <source>
        <dbReference type="PROSITE" id="PS51722"/>
    </source>
</evidence>
<dbReference type="InterPro" id="IPR036925">
    <property type="entry name" value="TIF_IF2_dom3_sf"/>
</dbReference>
<dbReference type="InterPro" id="IPR000795">
    <property type="entry name" value="T_Tr_GTP-bd_dom"/>
</dbReference>
<dbReference type="InterPro" id="IPR044145">
    <property type="entry name" value="IF2_II"/>
</dbReference>
<evidence type="ECO:0000256" key="2">
    <source>
        <dbReference type="ARBA" id="ARBA00022540"/>
    </source>
</evidence>
<dbReference type="RefSeq" id="YP_009393314.1">
    <property type="nucleotide sequence ID" value="NC_035267.1"/>
</dbReference>
<dbReference type="NCBIfam" id="TIGR00231">
    <property type="entry name" value="small_GTP"/>
    <property type="match status" value="1"/>
</dbReference>
<dbReference type="SUPFAM" id="SSF52540">
    <property type="entry name" value="P-loop containing nucleoside triphosphate hydrolases"/>
    <property type="match status" value="1"/>
</dbReference>
<keyword evidence="5" id="KW-0342">GTP-binding</keyword>
<dbReference type="CDD" id="cd03692">
    <property type="entry name" value="mtIF2_IVc"/>
    <property type="match status" value="1"/>
</dbReference>
<evidence type="ECO:0000256" key="5">
    <source>
        <dbReference type="ARBA" id="ARBA00023134"/>
    </source>
</evidence>
<dbReference type="FunFam" id="3.40.50.10050:FF:000001">
    <property type="entry name" value="Translation initiation factor IF-2"/>
    <property type="match status" value="1"/>
</dbReference>
<keyword evidence="4" id="KW-0648">Protein biosynthesis</keyword>
<keyword evidence="3" id="KW-0547">Nucleotide-binding</keyword>
<dbReference type="Pfam" id="PF00009">
    <property type="entry name" value="GTP_EFTU"/>
    <property type="match status" value="1"/>
</dbReference>
<evidence type="ECO:0000256" key="4">
    <source>
        <dbReference type="ARBA" id="ARBA00022917"/>
    </source>
</evidence>
<dbReference type="EMBL" id="MF101420">
    <property type="protein sequence ID" value="ARW61876.1"/>
    <property type="molecule type" value="Genomic_DNA"/>
</dbReference>
<dbReference type="Gene3D" id="3.40.50.10050">
    <property type="entry name" value="Translation initiation factor IF- 2, domain 3"/>
    <property type="match status" value="1"/>
</dbReference>
<dbReference type="AlphaFoldDB" id="A0A1Z1M784"/>
<dbReference type="Gene3D" id="3.40.50.300">
    <property type="entry name" value="P-loop containing nucleotide triphosphate hydrolases"/>
    <property type="match status" value="1"/>
</dbReference>
<dbReference type="PRINTS" id="PR00315">
    <property type="entry name" value="ELONGATNFCT"/>
</dbReference>
<feature type="region of interest" description="Disordered" evidence="8">
    <location>
        <begin position="76"/>
        <end position="98"/>
    </location>
</feature>
<dbReference type="CDD" id="cd03702">
    <property type="entry name" value="IF2_mtIF2_II"/>
    <property type="match status" value="1"/>
</dbReference>
<evidence type="ECO:0000256" key="7">
    <source>
        <dbReference type="ARBA" id="ARBA00044105"/>
    </source>
</evidence>
<dbReference type="FunFam" id="2.40.30.10:FF:000008">
    <property type="entry name" value="Translation initiation factor IF-2"/>
    <property type="match status" value="1"/>
</dbReference>
<dbReference type="GO" id="GO:0003924">
    <property type="term" value="F:GTPase activity"/>
    <property type="evidence" value="ECO:0007669"/>
    <property type="project" value="InterPro"/>
</dbReference>
<dbReference type="InterPro" id="IPR015760">
    <property type="entry name" value="TIF_IF2"/>
</dbReference>